<dbReference type="GO" id="GO:0048472">
    <property type="term" value="F:threonine-phosphate decarboxylase activity"/>
    <property type="evidence" value="ECO:0007669"/>
    <property type="project" value="InterPro"/>
</dbReference>
<evidence type="ECO:0000313" key="11">
    <source>
        <dbReference type="Proteomes" id="UP000606172"/>
    </source>
</evidence>
<reference evidence="10" key="1">
    <citation type="submission" date="2021-01" db="EMBL/GenBank/DDBJ databases">
        <title>Whole genome shotgun sequence of Sinosporangium siamense NBRC 109515.</title>
        <authorList>
            <person name="Komaki H."/>
            <person name="Tamura T."/>
        </authorList>
    </citation>
    <scope>NUCLEOTIDE SEQUENCE</scope>
    <source>
        <strain evidence="10">NBRC 109515</strain>
    </source>
</reference>
<name>A0A919V5J7_9ACTN</name>
<organism evidence="10 11">
    <name type="scientific">Sinosporangium siamense</name>
    <dbReference type="NCBI Taxonomy" id="1367973"/>
    <lineage>
        <taxon>Bacteria</taxon>
        <taxon>Bacillati</taxon>
        <taxon>Actinomycetota</taxon>
        <taxon>Actinomycetes</taxon>
        <taxon>Streptosporangiales</taxon>
        <taxon>Streptosporangiaceae</taxon>
        <taxon>Sinosporangium</taxon>
    </lineage>
</organism>
<comment type="pathway">
    <text evidence="2 9">Cofactor biosynthesis; adenosylcobalamin biosynthesis.</text>
</comment>
<evidence type="ECO:0000256" key="3">
    <source>
        <dbReference type="ARBA" id="ARBA00006263"/>
    </source>
</evidence>
<gene>
    <name evidence="9 10" type="primary">cobD</name>
    <name evidence="10" type="ORF">Ssi02_18390</name>
</gene>
<dbReference type="GO" id="GO:0009236">
    <property type="term" value="P:cobalamin biosynthetic process"/>
    <property type="evidence" value="ECO:0007669"/>
    <property type="project" value="UniProtKB-UniRule"/>
</dbReference>
<keyword evidence="6 9" id="KW-0812">Transmembrane</keyword>
<comment type="similarity">
    <text evidence="3 9">Belongs to the CobD/CbiB family.</text>
</comment>
<dbReference type="InterPro" id="IPR004485">
    <property type="entry name" value="Cobalamin_biosynth_CobD/CbiB"/>
</dbReference>
<dbReference type="GO" id="GO:0015420">
    <property type="term" value="F:ABC-type vitamin B12 transporter activity"/>
    <property type="evidence" value="ECO:0007669"/>
    <property type="project" value="UniProtKB-UniRule"/>
</dbReference>
<evidence type="ECO:0000256" key="8">
    <source>
        <dbReference type="ARBA" id="ARBA00023136"/>
    </source>
</evidence>
<dbReference type="NCBIfam" id="NF002276">
    <property type="entry name" value="PRK01209.1-4"/>
    <property type="match status" value="1"/>
</dbReference>
<evidence type="ECO:0000256" key="4">
    <source>
        <dbReference type="ARBA" id="ARBA00022475"/>
    </source>
</evidence>
<dbReference type="AlphaFoldDB" id="A0A919V5J7"/>
<keyword evidence="8 9" id="KW-0472">Membrane</keyword>
<dbReference type="RefSeq" id="WP_204023379.1">
    <property type="nucleotide sequence ID" value="NZ_BOOW01000010.1"/>
</dbReference>
<proteinExistence type="inferred from homology"/>
<evidence type="ECO:0000256" key="5">
    <source>
        <dbReference type="ARBA" id="ARBA00022573"/>
    </source>
</evidence>
<evidence type="ECO:0000256" key="6">
    <source>
        <dbReference type="ARBA" id="ARBA00022692"/>
    </source>
</evidence>
<dbReference type="EMBL" id="BOOW01000010">
    <property type="protein sequence ID" value="GII91608.1"/>
    <property type="molecule type" value="Genomic_DNA"/>
</dbReference>
<evidence type="ECO:0000313" key="10">
    <source>
        <dbReference type="EMBL" id="GII91608.1"/>
    </source>
</evidence>
<comment type="function">
    <text evidence="9">Converts cobyric acid to cobinamide by the addition of aminopropanol on the F carboxylic group.</text>
</comment>
<dbReference type="PANTHER" id="PTHR34308:SF1">
    <property type="entry name" value="COBALAMIN BIOSYNTHESIS PROTEIN CBIB"/>
    <property type="match status" value="1"/>
</dbReference>
<evidence type="ECO:0000256" key="2">
    <source>
        <dbReference type="ARBA" id="ARBA00004953"/>
    </source>
</evidence>
<dbReference type="Pfam" id="PF03186">
    <property type="entry name" value="CobD_Cbib"/>
    <property type="match status" value="1"/>
</dbReference>
<keyword evidence="7 9" id="KW-1133">Transmembrane helix</keyword>
<sequence>MSDATAPQQPRTPPGHERLAAARALGLLAGVALDAVFADPERGHPVALFGRAAAALEKRVYGDAKPYGIAHVALCVGATAALGVAAERLTRRSPLARAAATAAATWAVLGGTSLGREGIAMAGTLEAGDLTRARDRLPHLCGRDPAGLGAPGLARATVESVAENTSDAVVAPLLWGAVAGVPGLLAYRAVNTLDAMVGYRSPRYARFGWAAARLDDVANLVPARVTGALAVLSAPVVGGSPRTAARTLARDGHRHPSPNAGRCEAAFAGALGVTLGGVNVYGTRVESRPKLGDGPDPDVPDIRRSVRLARATSLAAAGVAALVAMGRRRAAR</sequence>
<comment type="subcellular location">
    <subcellularLocation>
        <location evidence="1 9">Cell membrane</location>
        <topology evidence="1 9">Multi-pass membrane protein</topology>
    </subcellularLocation>
</comment>
<keyword evidence="11" id="KW-1185">Reference proteome</keyword>
<evidence type="ECO:0000256" key="7">
    <source>
        <dbReference type="ARBA" id="ARBA00022989"/>
    </source>
</evidence>
<dbReference type="PANTHER" id="PTHR34308">
    <property type="entry name" value="COBALAMIN BIOSYNTHESIS PROTEIN CBIB"/>
    <property type="match status" value="1"/>
</dbReference>
<accession>A0A919V5J7</accession>
<dbReference type="GO" id="GO:0005886">
    <property type="term" value="C:plasma membrane"/>
    <property type="evidence" value="ECO:0007669"/>
    <property type="project" value="UniProtKB-SubCell"/>
</dbReference>
<dbReference type="NCBIfam" id="TIGR00380">
    <property type="entry name" value="cobal_cbiB"/>
    <property type="match status" value="1"/>
</dbReference>
<keyword evidence="4 9" id="KW-1003">Cell membrane</keyword>
<comment type="caution">
    <text evidence="10">The sequence shown here is derived from an EMBL/GenBank/DDBJ whole genome shotgun (WGS) entry which is preliminary data.</text>
</comment>
<dbReference type="Proteomes" id="UP000606172">
    <property type="component" value="Unassembled WGS sequence"/>
</dbReference>
<keyword evidence="5 9" id="KW-0169">Cobalamin biosynthesis</keyword>
<evidence type="ECO:0000256" key="9">
    <source>
        <dbReference type="HAMAP-Rule" id="MF_00024"/>
    </source>
</evidence>
<evidence type="ECO:0000256" key="1">
    <source>
        <dbReference type="ARBA" id="ARBA00004651"/>
    </source>
</evidence>
<dbReference type="HAMAP" id="MF_00024">
    <property type="entry name" value="CobD_CbiB"/>
    <property type="match status" value="1"/>
</dbReference>
<protein>
    <recommendedName>
        <fullName evidence="9">Cobalamin biosynthesis protein CobD</fullName>
    </recommendedName>
</protein>